<keyword evidence="2" id="KW-1185">Reference proteome</keyword>
<dbReference type="EMBL" id="PYSV01000016">
    <property type="protein sequence ID" value="PTA66967.1"/>
    <property type="molecule type" value="Genomic_DNA"/>
</dbReference>
<organism evidence="1 2">
    <name type="scientific">Deinococcus arcticus</name>
    <dbReference type="NCBI Taxonomy" id="2136176"/>
    <lineage>
        <taxon>Bacteria</taxon>
        <taxon>Thermotogati</taxon>
        <taxon>Deinococcota</taxon>
        <taxon>Deinococci</taxon>
        <taxon>Deinococcales</taxon>
        <taxon>Deinococcaceae</taxon>
        <taxon>Deinococcus</taxon>
    </lineage>
</organism>
<accession>A0A2T3W516</accession>
<comment type="caution">
    <text evidence="1">The sequence shown here is derived from an EMBL/GenBank/DDBJ whole genome shotgun (WGS) entry which is preliminary data.</text>
</comment>
<evidence type="ECO:0000313" key="1">
    <source>
        <dbReference type="EMBL" id="PTA66967.1"/>
    </source>
</evidence>
<dbReference type="Proteomes" id="UP000240317">
    <property type="component" value="Unassembled WGS sequence"/>
</dbReference>
<gene>
    <name evidence="1" type="ORF">C8263_14715</name>
</gene>
<dbReference type="RefSeq" id="WP_107138904.1">
    <property type="nucleotide sequence ID" value="NZ_PYSV01000016.1"/>
</dbReference>
<sequence length="536" mass="55015">MSAPALQAPQTPGPAALGAEVLRLRPGVGHVPIRGGIRFQHWDTTFRIQGHPALHALFLHLLPGLTGGTTAAEVQASLPGSAWPAAKLLLDELRARDLLLPTQTGLTPAEVGEFAGVLRFLESLSAEPAAAFRAVRAARVTLRGPPALTRSVAAHLRDLAFVTVDAQTTPGPCVALHLNQSGAQTPLLLAAVDADQGVIAPLHTPGATLRRHLTLDGEAGAPLTELLAGLMALEAFRAAAGLPGGVTGDQALVVDAATLRSARVPAFLKGATEGDWWAVARAELPLAGPDDLAALLSGPFALTDAPGAAGEQLPLFTYGTSGGAGRAGWGTDGTEALNRAAERRLLALLPGAPLGLNPGEFAFPVLGYHETDLLGRGLNALLGAELARAPHAFTAQPLPPAALPLAHLWLFKTLGMVYGLGVQVVTLNHPALRGLHGAAVYDPVRGLLASGFHADPDTAIRQALVDAVAALQLGLPVPGAAVPPVGELLPLPAAQPERETWAALAALGRAPRLIPDLSVPGTVQRGVLLGWVSARG</sequence>
<reference evidence="1 2" key="1">
    <citation type="submission" date="2018-03" db="EMBL/GenBank/DDBJ databases">
        <title>Draft genome of Deinococcus sp. OD32.</title>
        <authorList>
            <person name="Wang X.-P."/>
            <person name="Du Z.-J."/>
        </authorList>
    </citation>
    <scope>NUCLEOTIDE SEQUENCE [LARGE SCALE GENOMIC DNA]</scope>
    <source>
        <strain evidence="1 2">OD32</strain>
    </source>
</reference>
<proteinExistence type="predicted"/>
<dbReference type="AlphaFoldDB" id="A0A2T3W516"/>
<dbReference type="OrthoDB" id="3870616at2"/>
<protein>
    <submittedName>
        <fullName evidence="1">Uncharacterized protein</fullName>
    </submittedName>
</protein>
<name>A0A2T3W516_9DEIO</name>
<evidence type="ECO:0000313" key="2">
    <source>
        <dbReference type="Proteomes" id="UP000240317"/>
    </source>
</evidence>